<comment type="similarity">
    <text evidence="1">Belongs to the short-chain dehydrogenases/reductases (SDR) family.</text>
</comment>
<dbReference type="AlphaFoldDB" id="A0A1L9QKU3"/>
<dbReference type="PANTHER" id="PTHR24321">
    <property type="entry name" value="DEHYDROGENASES, SHORT CHAIN"/>
    <property type="match status" value="1"/>
</dbReference>
<proteinExistence type="inferred from homology"/>
<dbReference type="Gene3D" id="3.40.50.720">
    <property type="entry name" value="NAD(P)-binding Rossmann-like Domain"/>
    <property type="match status" value="1"/>
</dbReference>
<evidence type="ECO:0000256" key="1">
    <source>
        <dbReference type="ARBA" id="ARBA00006484"/>
    </source>
</evidence>
<dbReference type="PRINTS" id="PR00080">
    <property type="entry name" value="SDRFAMILY"/>
</dbReference>
<dbReference type="NCBIfam" id="NF004818">
    <property type="entry name" value="PRK06172.1"/>
    <property type="match status" value="1"/>
</dbReference>
<keyword evidence="4" id="KW-1185">Reference proteome</keyword>
<name>A0A1L9QKU3_9CYAN</name>
<dbReference type="NCBIfam" id="NF005559">
    <property type="entry name" value="PRK07231.1"/>
    <property type="match status" value="1"/>
</dbReference>
<dbReference type="Proteomes" id="UP000183940">
    <property type="component" value="Unassembled WGS sequence"/>
</dbReference>
<dbReference type="SUPFAM" id="SSF51735">
    <property type="entry name" value="NAD(P)-binding Rossmann-fold domains"/>
    <property type="match status" value="1"/>
</dbReference>
<dbReference type="PROSITE" id="PS00061">
    <property type="entry name" value="ADH_SHORT"/>
    <property type="match status" value="1"/>
</dbReference>
<dbReference type="InterPro" id="IPR020904">
    <property type="entry name" value="Sc_DH/Rdtase_CS"/>
</dbReference>
<evidence type="ECO:0000313" key="3">
    <source>
        <dbReference type="EMBL" id="OJJ17408.1"/>
    </source>
</evidence>
<evidence type="ECO:0000256" key="2">
    <source>
        <dbReference type="ARBA" id="ARBA00023002"/>
    </source>
</evidence>
<protein>
    <submittedName>
        <fullName evidence="3">Short chain dehydrogenase</fullName>
    </submittedName>
</protein>
<dbReference type="CDD" id="cd05233">
    <property type="entry name" value="SDR_c"/>
    <property type="match status" value="1"/>
</dbReference>
<keyword evidence="2" id="KW-0560">Oxidoreductase</keyword>
<organism evidence="3 4">
    <name type="scientific">Roseofilum reptotaenium AO1-A</name>
    <dbReference type="NCBI Taxonomy" id="1925591"/>
    <lineage>
        <taxon>Bacteria</taxon>
        <taxon>Bacillati</taxon>
        <taxon>Cyanobacteriota</taxon>
        <taxon>Cyanophyceae</taxon>
        <taxon>Desertifilales</taxon>
        <taxon>Desertifilaceae</taxon>
        <taxon>Roseofilum</taxon>
    </lineage>
</organism>
<comment type="caution">
    <text evidence="3">The sequence shown here is derived from an EMBL/GenBank/DDBJ whole genome shotgun (WGS) entry which is preliminary data.</text>
</comment>
<dbReference type="PRINTS" id="PR00081">
    <property type="entry name" value="GDHRDH"/>
</dbReference>
<gene>
    <name evidence="3" type="ORF">BI308_22885</name>
</gene>
<dbReference type="EMBL" id="MLAW01000059">
    <property type="protein sequence ID" value="OJJ17408.1"/>
    <property type="molecule type" value="Genomic_DNA"/>
</dbReference>
<dbReference type="STRING" id="1925591.BI308_22885"/>
<dbReference type="GO" id="GO:0016491">
    <property type="term" value="F:oxidoreductase activity"/>
    <property type="evidence" value="ECO:0007669"/>
    <property type="project" value="UniProtKB-KW"/>
</dbReference>
<dbReference type="Pfam" id="PF13561">
    <property type="entry name" value="adh_short_C2"/>
    <property type="match status" value="1"/>
</dbReference>
<dbReference type="FunFam" id="3.40.50.720:FF:000084">
    <property type="entry name" value="Short-chain dehydrogenase reductase"/>
    <property type="match status" value="1"/>
</dbReference>
<dbReference type="PANTHER" id="PTHR24321:SF11">
    <property type="entry name" value="BLR0893 PROTEIN"/>
    <property type="match status" value="1"/>
</dbReference>
<sequence>MTQPLENKVALVTGGSSGIGRATALAFASKGAKVVIGSPQVKEGEETVQLIQEAGSEGLFVKTDVTQAAEVENLVTQTVAMYGRLDYAFNNAGTEGVMGRAIEHREEDWDLIINTNLKGVWLSMKYEIPQMLKQGTGAIVNNSSALGFRGISNLAIYSASKYGIIGLTKSLALEHARDGIRINVACPGAIETDMVNRIVPNPEDKAAMIEQQYPLGRIGLPEEVANTVVWLCSDEASFITGQAIVIDGGFTI</sequence>
<reference evidence="3" key="1">
    <citation type="submission" date="2016-10" db="EMBL/GenBank/DDBJ databases">
        <title>CRISPR-Cas defence system in Roseofilum reptotaenium: evidence of a bacteriophage-cyanobacterium arms race in the coral black band disease.</title>
        <authorList>
            <person name="Buerger P."/>
            <person name="Wood-Charlson E.M."/>
            <person name="Weynberg K.D."/>
            <person name="Willis B."/>
            <person name="Van Oppen M.J."/>
        </authorList>
    </citation>
    <scope>NUCLEOTIDE SEQUENCE [LARGE SCALE GENOMIC DNA]</scope>
    <source>
        <strain evidence="3">AO1-A</strain>
    </source>
</reference>
<dbReference type="InterPro" id="IPR002347">
    <property type="entry name" value="SDR_fam"/>
</dbReference>
<accession>A0A1L9QKU3</accession>
<dbReference type="InterPro" id="IPR036291">
    <property type="entry name" value="NAD(P)-bd_dom_sf"/>
</dbReference>
<evidence type="ECO:0000313" key="4">
    <source>
        <dbReference type="Proteomes" id="UP000183940"/>
    </source>
</evidence>